<dbReference type="Gene3D" id="2.40.50.100">
    <property type="match status" value="1"/>
</dbReference>
<keyword evidence="2" id="KW-1133">Transmembrane helix</keyword>
<evidence type="ECO:0000313" key="4">
    <source>
        <dbReference type="EMBL" id="SET44940.1"/>
    </source>
</evidence>
<accession>A0A1I0EIH0</accession>
<dbReference type="STRING" id="1123402.SAMN02583745_02395"/>
<dbReference type="RefSeq" id="WP_093321437.1">
    <property type="nucleotide sequence ID" value="NZ_FOHV01000027.1"/>
</dbReference>
<comment type="similarity">
    <text evidence="1">Belongs to the membrane fusion protein (MFP) (TC 8.A.1) family.</text>
</comment>
<evidence type="ECO:0000313" key="5">
    <source>
        <dbReference type="Proteomes" id="UP000242642"/>
    </source>
</evidence>
<dbReference type="Gene3D" id="2.40.420.20">
    <property type="match status" value="1"/>
</dbReference>
<dbReference type="Pfam" id="PF25973">
    <property type="entry name" value="BSH_CzcB"/>
    <property type="match status" value="1"/>
</dbReference>
<dbReference type="GO" id="GO:1990281">
    <property type="term" value="C:efflux pump complex"/>
    <property type="evidence" value="ECO:0007669"/>
    <property type="project" value="TreeGrafter"/>
</dbReference>
<keyword evidence="2" id="KW-0812">Transmembrane</keyword>
<reference evidence="5" key="1">
    <citation type="submission" date="2016-10" db="EMBL/GenBank/DDBJ databases">
        <authorList>
            <person name="Varghese N."/>
            <person name="Submissions S."/>
        </authorList>
    </citation>
    <scope>NUCLEOTIDE SEQUENCE [LARGE SCALE GENOMIC DNA]</scope>
    <source>
        <strain evidence="5">DSM 18579</strain>
    </source>
</reference>
<dbReference type="EMBL" id="FOHV01000027">
    <property type="protein sequence ID" value="SET44940.1"/>
    <property type="molecule type" value="Genomic_DNA"/>
</dbReference>
<protein>
    <submittedName>
        <fullName evidence="4">RND family efflux transporter, MFP subunit</fullName>
    </submittedName>
</protein>
<dbReference type="Gene3D" id="1.10.287.470">
    <property type="entry name" value="Helix hairpin bin"/>
    <property type="match status" value="1"/>
</dbReference>
<dbReference type="InterPro" id="IPR006143">
    <property type="entry name" value="RND_pump_MFP"/>
</dbReference>
<gene>
    <name evidence="4" type="ORF">SAMN02583745_02395</name>
</gene>
<dbReference type="PANTHER" id="PTHR30469:SF15">
    <property type="entry name" value="HLYD FAMILY OF SECRETION PROTEINS"/>
    <property type="match status" value="1"/>
</dbReference>
<organism evidence="4 5">
    <name type="scientific">Thorsellia anophelis DSM 18579</name>
    <dbReference type="NCBI Taxonomy" id="1123402"/>
    <lineage>
        <taxon>Bacteria</taxon>
        <taxon>Pseudomonadati</taxon>
        <taxon>Pseudomonadota</taxon>
        <taxon>Gammaproteobacteria</taxon>
        <taxon>Enterobacterales</taxon>
        <taxon>Thorselliaceae</taxon>
        <taxon>Thorsellia</taxon>
    </lineage>
</organism>
<name>A0A1I0EIH0_9GAMM</name>
<proteinExistence type="inferred from homology"/>
<evidence type="ECO:0000259" key="3">
    <source>
        <dbReference type="Pfam" id="PF25973"/>
    </source>
</evidence>
<dbReference type="InterPro" id="IPR058647">
    <property type="entry name" value="BSH_CzcB-like"/>
</dbReference>
<dbReference type="PANTHER" id="PTHR30469">
    <property type="entry name" value="MULTIDRUG RESISTANCE PROTEIN MDTA"/>
    <property type="match status" value="1"/>
</dbReference>
<feature type="domain" description="CzcB-like barrel-sandwich hybrid" evidence="3">
    <location>
        <begin position="108"/>
        <end position="225"/>
    </location>
</feature>
<dbReference type="Gene3D" id="2.40.30.170">
    <property type="match status" value="1"/>
</dbReference>
<dbReference type="GO" id="GO:0015562">
    <property type="term" value="F:efflux transmembrane transporter activity"/>
    <property type="evidence" value="ECO:0007669"/>
    <property type="project" value="TreeGrafter"/>
</dbReference>
<dbReference type="SUPFAM" id="SSF111369">
    <property type="entry name" value="HlyD-like secretion proteins"/>
    <property type="match status" value="1"/>
</dbReference>
<dbReference type="AlphaFoldDB" id="A0A1I0EIH0"/>
<keyword evidence="2" id="KW-0472">Membrane</keyword>
<dbReference type="Proteomes" id="UP000242642">
    <property type="component" value="Unassembled WGS sequence"/>
</dbReference>
<feature type="transmembrane region" description="Helical" evidence="2">
    <location>
        <begin position="33"/>
        <end position="57"/>
    </location>
</feature>
<dbReference type="NCBIfam" id="TIGR01730">
    <property type="entry name" value="RND_mfp"/>
    <property type="match status" value="1"/>
</dbReference>
<keyword evidence="5" id="KW-1185">Reference proteome</keyword>
<evidence type="ECO:0000256" key="1">
    <source>
        <dbReference type="ARBA" id="ARBA00009477"/>
    </source>
</evidence>
<sequence>MKTENDSSLTNEMQNPILAINRQIKQSGIGKKILRGIIWIIFLMLLIVGIVMIFNYLGSRPEPEVALPPPITVSTAVLKEGSITPKYSFIGEIKAKQTASVSVEVNNARILSLPVDAGTYVKTGDILAILDNQTLQYQRDQAASNFEQARDEYQRKTRLGSAGGISQEQLVSSRTAMESAKARLDDAELTLSKSTLRSPVDGIIITRHQDIGSLANPTSPLFTIAVDGLTEFVAKVPENQLQLFSIGQIVNIQLSGQPEPLSGKIRLIEPLINATERTANLYLSFDDATFKPIGLFGMANIELADKTGLIVPTTAILLDEQGNYIWTVNAESKIDKTYIKEISRQDNQAIIELVQLNTPIKTDSQIHVVLRAGTLINEGDIVNSFQLDSITSSN</sequence>
<evidence type="ECO:0000256" key="2">
    <source>
        <dbReference type="SAM" id="Phobius"/>
    </source>
</evidence>
<dbReference type="OrthoDB" id="9806939at2"/>